<feature type="region of interest" description="Disordered" evidence="1">
    <location>
        <begin position="311"/>
        <end position="350"/>
    </location>
</feature>
<protein>
    <submittedName>
        <fullName evidence="2">Uncharacterized protein</fullName>
    </submittedName>
</protein>
<sequence length="366" mass="40708">MSPDKQQRTIGDLTLSLAHPKLLKSFNTWLVGGAYSPRSFSRTADYSVTVEKKKAPILEPEASQGEDVEKQSAKEQNEQKQGKSRARCQARHHYVRKSTTGQHSLDPVASRLKAANSEQCEKPPEESSEPLQESTNKLKISVRSKKMSASTTSNLTNFNFSEFDRQLQHREQLKNTLIDKSGTSSYQTLFPPLFSPYDRTPNIIRTWTEIKGTIDPSERSPRRPIATPKVPVTESNPITVIKNGATAQHRHKPRIPGQQAFMPTGSTVTAYRVFTNYRLALDLADGADEEALKKQLQMQVHYGIPTTSDDTVLGMHKRRSSKGGVKDFRSATAPSGYLNNQSSDDQLGKRLSLSATMVHGEQVAKG</sequence>
<reference evidence="2" key="1">
    <citation type="submission" date="2021-01" db="EMBL/GenBank/DDBJ databases">
        <authorList>
            <person name="Corre E."/>
            <person name="Pelletier E."/>
            <person name="Niang G."/>
            <person name="Scheremetjew M."/>
            <person name="Finn R."/>
            <person name="Kale V."/>
            <person name="Holt S."/>
            <person name="Cochrane G."/>
            <person name="Meng A."/>
            <person name="Brown T."/>
            <person name="Cohen L."/>
        </authorList>
    </citation>
    <scope>NUCLEOTIDE SEQUENCE</scope>
    <source>
        <strain evidence="2">CCMP1594</strain>
    </source>
</reference>
<evidence type="ECO:0000256" key="1">
    <source>
        <dbReference type="SAM" id="MobiDB-lite"/>
    </source>
</evidence>
<dbReference type="EMBL" id="HBJA01051950">
    <property type="protein sequence ID" value="CAE0807300.1"/>
    <property type="molecule type" value="Transcribed_RNA"/>
</dbReference>
<feature type="region of interest" description="Disordered" evidence="1">
    <location>
        <begin position="57"/>
        <end position="145"/>
    </location>
</feature>
<organism evidence="2">
    <name type="scientific">Eutreptiella gymnastica</name>
    <dbReference type="NCBI Taxonomy" id="73025"/>
    <lineage>
        <taxon>Eukaryota</taxon>
        <taxon>Discoba</taxon>
        <taxon>Euglenozoa</taxon>
        <taxon>Euglenida</taxon>
        <taxon>Spirocuta</taxon>
        <taxon>Euglenophyceae</taxon>
        <taxon>Eutreptiales</taxon>
        <taxon>Eutreptiaceae</taxon>
        <taxon>Eutreptiella</taxon>
    </lineage>
</organism>
<dbReference type="AlphaFoldDB" id="A0A7S4CUW9"/>
<name>A0A7S4CUW9_9EUGL</name>
<accession>A0A7S4CUW9</accession>
<proteinExistence type="predicted"/>
<feature type="compositionally biased region" description="Basic residues" evidence="1">
    <location>
        <begin position="82"/>
        <end position="96"/>
    </location>
</feature>
<feature type="compositionally biased region" description="Basic and acidic residues" evidence="1">
    <location>
        <begin position="67"/>
        <end position="81"/>
    </location>
</feature>
<gene>
    <name evidence="2" type="ORF">EGYM00163_LOCUS18429</name>
</gene>
<evidence type="ECO:0000313" key="2">
    <source>
        <dbReference type="EMBL" id="CAE0807300.1"/>
    </source>
</evidence>